<gene>
    <name evidence="8" type="ORF">ANOM_004261</name>
</gene>
<feature type="region of interest" description="Disordered" evidence="5">
    <location>
        <begin position="518"/>
        <end position="537"/>
    </location>
</feature>
<evidence type="ECO:0000313" key="8">
    <source>
        <dbReference type="EMBL" id="KNG87450.1"/>
    </source>
</evidence>
<dbReference type="SUPFAM" id="SSF81383">
    <property type="entry name" value="F-box domain"/>
    <property type="match status" value="1"/>
</dbReference>
<evidence type="ECO:0000256" key="4">
    <source>
        <dbReference type="PROSITE-ProRule" id="PRU00134"/>
    </source>
</evidence>
<evidence type="ECO:0000259" key="7">
    <source>
        <dbReference type="PROSITE" id="PS50865"/>
    </source>
</evidence>
<dbReference type="Pfam" id="PF01753">
    <property type="entry name" value="zf-MYND"/>
    <property type="match status" value="1"/>
</dbReference>
<dbReference type="PROSITE" id="PS50181">
    <property type="entry name" value="FBOX"/>
    <property type="match status" value="1"/>
</dbReference>
<feature type="domain" description="MYND-type" evidence="7">
    <location>
        <begin position="618"/>
        <end position="653"/>
    </location>
</feature>
<dbReference type="Gene3D" id="1.20.1280.50">
    <property type="match status" value="1"/>
</dbReference>
<keyword evidence="1" id="KW-0479">Metal-binding</keyword>
<evidence type="ECO:0000256" key="1">
    <source>
        <dbReference type="ARBA" id="ARBA00022723"/>
    </source>
</evidence>
<dbReference type="GeneID" id="26806065"/>
<keyword evidence="2 4" id="KW-0863">Zinc-finger</keyword>
<name>A0A0L1J715_ASPN3</name>
<dbReference type="GO" id="GO:0008270">
    <property type="term" value="F:zinc ion binding"/>
    <property type="evidence" value="ECO:0007669"/>
    <property type="project" value="UniProtKB-KW"/>
</dbReference>
<keyword evidence="3" id="KW-0862">Zinc</keyword>
<dbReference type="RefSeq" id="XP_015408373.1">
    <property type="nucleotide sequence ID" value="XM_015549518.1"/>
</dbReference>
<evidence type="ECO:0000256" key="2">
    <source>
        <dbReference type="ARBA" id="ARBA00022771"/>
    </source>
</evidence>
<dbReference type="Proteomes" id="UP000037505">
    <property type="component" value="Unassembled WGS sequence"/>
</dbReference>
<reference evidence="8 9" key="1">
    <citation type="submission" date="2014-06" db="EMBL/GenBank/DDBJ databases">
        <title>The Genome of the Aflatoxigenic Filamentous Fungus Aspergillus nomius.</title>
        <authorList>
            <person name="Moore M.G."/>
            <person name="Shannon B.M."/>
            <person name="Brian M.M."/>
        </authorList>
    </citation>
    <scope>NUCLEOTIDE SEQUENCE [LARGE SCALE GENOMIC DNA]</scope>
    <source>
        <strain evidence="8 9">NRRL 13137</strain>
    </source>
</reference>
<feature type="compositionally biased region" description="Basic and acidic residues" evidence="5">
    <location>
        <begin position="526"/>
        <end position="535"/>
    </location>
</feature>
<dbReference type="PROSITE" id="PS50865">
    <property type="entry name" value="ZF_MYND_2"/>
    <property type="match status" value="1"/>
</dbReference>
<dbReference type="InterPro" id="IPR002893">
    <property type="entry name" value="Znf_MYND"/>
</dbReference>
<evidence type="ECO:0000256" key="3">
    <source>
        <dbReference type="ARBA" id="ARBA00022833"/>
    </source>
</evidence>
<evidence type="ECO:0000256" key="5">
    <source>
        <dbReference type="SAM" id="MobiDB-lite"/>
    </source>
</evidence>
<sequence length="1518" mass="174242">MDEYSSLHREIHSLTTLTSLIFQRPPECINYGQLGDDKPSSKEPEQGTDEELDKLSGEAEFEDEVPTDDSTAALVLKRRSLDRLAEILARFKTAKTGPYGKGKRSQGNIDAKHVASVVMVEDSSLHRVTFLCSKNEGLQEEDEVFLGRLGELLSFILNDSPEEAHESQVFDLIFEHNRPRVEYYSVAVRQAFEQASKAKLSDTLTADVMKHVVPQTLEAREWEGLIIGIDGRQPELSREALDCLSDEDRDEAVVEVCVSIQTLFGMSDLSTTHYDELRDFLRRFYTIIQNPRQRPALKNLLMQALHGHKKLFKKAWDALLFLARTFHAAVTLVKLASRLKLEHFNSFGFIFVPASIFQTKSYPPLGKGLPLDDLMALQCRPQHNGWVGLLQDQGTIRNYRKLLRIPRSVHAEVQLMMYLESRYSDSVDQVFPYIGCSKKCCFFCDMFRGVHGKFWARGTHETVFPRWGLPQDVLAGGSLEWLDQLMSDFAASLRRMLHKVLSMPYPLPHRNLCQQSSAALSTAQARQDDEPRYSEKPSTLRSLMVPGAFSAADRQVQFSPVAGKPGYANFLAPSMPHISTHLPIDQAEMYKINHDRRQCSLERIDEMPPPVITNAKLCRYCSRPAGARCSACWTQYCSHTCQRRDWQRHVFICRTPNRPIDIDFFRLIIRRVKRAMTGDNQQILQDSLLDLFADDYICCRFGFNNCSNIVEALHLVCLYDAVLVSCRSPVRVLNKYQEAGRLGEVLELFCDLRIKQNPGQPQCDCITWYLERLKRGPFPIPNMEKDVYGIWETAFANAIDLLDLYDKFEKGWRLTPGQAEVFKLFIAIQPSIWQVPDIHSSAWISFGFCYCKSFRQCQELSVKYLLLAASSATFDDIVSAYETSTMAELMAEHGIDLSNLAQNGIRLKRPSGTIYSVFRLMSGLDHPYHRYFETHLDPECEVGFGFDMTNSWERWQLLNFYRHVFKLPGFDPRAMAAAKDSHEYGALERYLDTLVPDMRLKIFDMDRAASFLFPNLGARIMLPCTLCGISFNISRIRTIDEPYSGAWSAEDSTQFICALDDYDDDGNDCGQCITTETGCVWLVRNSQTIKNGIDQSEEPQYRFLFFEMDDGHLPTVGQTLPMGERLEQKAGRIGIRRAHLEHVAGPGCRSTLGYSGTTISQEEMRGCHTGQGLVYRDEDEESAPDDLECEINSDYFLSGLVDCMPYVETVGGDVFPARHGYDWIEPADPFNDGFERYRALPFHPWCFGVYMKLSRLRLGRVEINDLVDYFDNVERFPRQYYDEPDPAVQNAAGESWVHVKGDEWLAANPFYVPRLREILKRAMDTGPSFSPQDGAFEPLISLTHKTPDPFARLPREILDMIINNLSTKDIASLRLVSRQFYQLHVSLWHRLIQEEMPWLWEVWSTEKPYFWATVTAEDIKQNKGETRVEHGEEKVLTHKISVEEHLTKWTMPMPTPSPTNWFLLYRDIKRHWTELKGLRNRRRIWNYQEGMIASLRLYMMGFEGYLLDEESISSSSSL</sequence>
<evidence type="ECO:0000259" key="6">
    <source>
        <dbReference type="PROSITE" id="PS50181"/>
    </source>
</evidence>
<dbReference type="InterPro" id="IPR001810">
    <property type="entry name" value="F-box_dom"/>
</dbReference>
<dbReference type="SUPFAM" id="SSF144232">
    <property type="entry name" value="HIT/MYND zinc finger-like"/>
    <property type="match status" value="1"/>
</dbReference>
<dbReference type="OrthoDB" id="6612291at2759"/>
<feature type="compositionally biased region" description="Basic and acidic residues" evidence="5">
    <location>
        <begin position="35"/>
        <end position="45"/>
    </location>
</feature>
<organism evidence="8 9">
    <name type="scientific">Aspergillus nomiae NRRL (strain ATCC 15546 / NRRL 13137 / CBS 260.88 / M93)</name>
    <dbReference type="NCBI Taxonomy" id="1509407"/>
    <lineage>
        <taxon>Eukaryota</taxon>
        <taxon>Fungi</taxon>
        <taxon>Dikarya</taxon>
        <taxon>Ascomycota</taxon>
        <taxon>Pezizomycotina</taxon>
        <taxon>Eurotiomycetes</taxon>
        <taxon>Eurotiomycetidae</taxon>
        <taxon>Eurotiales</taxon>
        <taxon>Aspergillaceae</taxon>
        <taxon>Aspergillus</taxon>
        <taxon>Aspergillus subgen. Circumdati</taxon>
    </lineage>
</organism>
<protein>
    <submittedName>
        <fullName evidence="8">Uncharacterized protein</fullName>
    </submittedName>
</protein>
<dbReference type="EMBL" id="JNOM01000081">
    <property type="protein sequence ID" value="KNG87450.1"/>
    <property type="molecule type" value="Genomic_DNA"/>
</dbReference>
<dbReference type="InterPro" id="IPR027796">
    <property type="entry name" value="OTT_1508_deam-like"/>
</dbReference>
<dbReference type="Pfam" id="PF12937">
    <property type="entry name" value="F-box-like"/>
    <property type="match status" value="1"/>
</dbReference>
<feature type="domain" description="F-box" evidence="6">
    <location>
        <begin position="1347"/>
        <end position="1391"/>
    </location>
</feature>
<proteinExistence type="predicted"/>
<dbReference type="InterPro" id="IPR036047">
    <property type="entry name" value="F-box-like_dom_sf"/>
</dbReference>
<keyword evidence="9" id="KW-1185">Reference proteome</keyword>
<dbReference type="Pfam" id="PF14441">
    <property type="entry name" value="OTT_1508_deam"/>
    <property type="match status" value="1"/>
</dbReference>
<comment type="caution">
    <text evidence="8">The sequence shown here is derived from an EMBL/GenBank/DDBJ whole genome shotgun (WGS) entry which is preliminary data.</text>
</comment>
<feature type="region of interest" description="Disordered" evidence="5">
    <location>
        <begin position="31"/>
        <end position="67"/>
    </location>
</feature>
<dbReference type="Gene3D" id="6.10.140.2220">
    <property type="match status" value="1"/>
</dbReference>
<accession>A0A0L1J715</accession>
<evidence type="ECO:0000313" key="9">
    <source>
        <dbReference type="Proteomes" id="UP000037505"/>
    </source>
</evidence>
<dbReference type="SMART" id="SM00256">
    <property type="entry name" value="FBOX"/>
    <property type="match status" value="1"/>
</dbReference>